<evidence type="ECO:0000256" key="1">
    <source>
        <dbReference type="ARBA" id="ARBA00022729"/>
    </source>
</evidence>
<feature type="non-terminal residue" evidence="2">
    <location>
        <position position="176"/>
    </location>
</feature>
<accession>A0A382MHX2</accession>
<dbReference type="InterPro" id="IPR038404">
    <property type="entry name" value="TRAP_DctP_sf"/>
</dbReference>
<keyword evidence="1" id="KW-0732">Signal</keyword>
<dbReference type="InterPro" id="IPR019546">
    <property type="entry name" value="TAT_signal_bac_arc"/>
</dbReference>
<gene>
    <name evidence="2" type="ORF">METZ01_LOCUS301094</name>
</gene>
<protein>
    <recommendedName>
        <fullName evidence="3">Twin-arginine translocation signal domain-containing protein</fullName>
    </recommendedName>
</protein>
<reference evidence="2" key="1">
    <citation type="submission" date="2018-05" db="EMBL/GenBank/DDBJ databases">
        <authorList>
            <person name="Lanie J.A."/>
            <person name="Ng W.-L."/>
            <person name="Kazmierczak K.M."/>
            <person name="Andrzejewski T.M."/>
            <person name="Davidsen T.M."/>
            <person name="Wayne K.J."/>
            <person name="Tettelin H."/>
            <person name="Glass J.I."/>
            <person name="Rusch D."/>
            <person name="Podicherti R."/>
            <person name="Tsui H.-C.T."/>
            <person name="Winkler M.E."/>
        </authorList>
    </citation>
    <scope>NUCLEOTIDE SEQUENCE</scope>
</reference>
<dbReference type="PROSITE" id="PS51318">
    <property type="entry name" value="TAT"/>
    <property type="match status" value="1"/>
</dbReference>
<organism evidence="2">
    <name type="scientific">marine metagenome</name>
    <dbReference type="NCBI Taxonomy" id="408172"/>
    <lineage>
        <taxon>unclassified sequences</taxon>
        <taxon>metagenomes</taxon>
        <taxon>ecological metagenomes</taxon>
    </lineage>
</organism>
<dbReference type="AlphaFoldDB" id="A0A382MHX2"/>
<dbReference type="InterPro" id="IPR006311">
    <property type="entry name" value="TAT_signal"/>
</dbReference>
<dbReference type="PANTHER" id="PTHR33376">
    <property type="match status" value="1"/>
</dbReference>
<name>A0A382MHX2_9ZZZZ</name>
<dbReference type="InterPro" id="IPR018389">
    <property type="entry name" value="DctP_fam"/>
</dbReference>
<sequence>MRSKSKLPNYDAIDGSARRNRRRFLKGVVGATGAVAGLAATTKLGAPYIRSAKAETITWKIQTSWPGGIGLQIFKEWCGSIVEKTGGELAFQPFGAKDVVGDFQLFDAVKNGVLQAMNPFTIYWAGRMPASVFLTSYPLGPRNPHEWDVFYYALGGLEIARELFAKQRMHYVGPIH</sequence>
<proteinExistence type="predicted"/>
<evidence type="ECO:0008006" key="3">
    <source>
        <dbReference type="Google" id="ProtNLM"/>
    </source>
</evidence>
<dbReference type="Gene3D" id="3.40.190.170">
    <property type="entry name" value="Bacterial extracellular solute-binding protein, family 7"/>
    <property type="match status" value="1"/>
</dbReference>
<dbReference type="EMBL" id="UINC01093650">
    <property type="protein sequence ID" value="SVC48240.1"/>
    <property type="molecule type" value="Genomic_DNA"/>
</dbReference>
<dbReference type="GO" id="GO:0055085">
    <property type="term" value="P:transmembrane transport"/>
    <property type="evidence" value="ECO:0007669"/>
    <property type="project" value="InterPro"/>
</dbReference>
<dbReference type="PANTHER" id="PTHR33376:SF5">
    <property type="entry name" value="EXTRACYTOPLASMIC SOLUTE RECEPTOR PROTEIN"/>
    <property type="match status" value="1"/>
</dbReference>
<dbReference type="NCBIfam" id="TIGR01409">
    <property type="entry name" value="TAT_signal_seq"/>
    <property type="match status" value="1"/>
</dbReference>
<evidence type="ECO:0000313" key="2">
    <source>
        <dbReference type="EMBL" id="SVC48240.1"/>
    </source>
</evidence>